<evidence type="ECO:0000256" key="5">
    <source>
        <dbReference type="ARBA" id="ARBA00022960"/>
    </source>
</evidence>
<feature type="transmembrane region" description="Helical" evidence="16">
    <location>
        <begin position="84"/>
        <end position="104"/>
    </location>
</feature>
<evidence type="ECO:0000256" key="2">
    <source>
        <dbReference type="ARBA" id="ARBA00022676"/>
    </source>
</evidence>
<keyword evidence="3" id="KW-0808">Transferase</keyword>
<keyword evidence="8 16" id="KW-0472">Membrane</keyword>
<comment type="similarity">
    <text evidence="11">Belongs to the SEDS family. FtsW subfamily.</text>
</comment>
<feature type="transmembrane region" description="Helical" evidence="16">
    <location>
        <begin position="146"/>
        <end position="163"/>
    </location>
</feature>
<feature type="transmembrane region" description="Helical" evidence="16">
    <location>
        <begin position="302"/>
        <end position="318"/>
    </location>
</feature>
<feature type="transmembrane region" description="Helical" evidence="16">
    <location>
        <begin position="56"/>
        <end position="77"/>
    </location>
</feature>
<evidence type="ECO:0000256" key="12">
    <source>
        <dbReference type="ARBA" id="ARBA00041185"/>
    </source>
</evidence>
<dbReference type="EMBL" id="JARGYT010000027">
    <property type="protein sequence ID" value="MDZ5762213.1"/>
    <property type="molecule type" value="Genomic_DNA"/>
</dbReference>
<evidence type="ECO:0000313" key="17">
    <source>
        <dbReference type="EMBL" id="MDZ5762213.1"/>
    </source>
</evidence>
<comment type="subcellular location">
    <subcellularLocation>
        <location evidence="1">Membrane</location>
        <topology evidence="1">Multi-pass membrane protein</topology>
    </subcellularLocation>
</comment>
<dbReference type="InterPro" id="IPR001182">
    <property type="entry name" value="FtsW/RodA"/>
</dbReference>
<evidence type="ECO:0000256" key="6">
    <source>
        <dbReference type="ARBA" id="ARBA00022984"/>
    </source>
</evidence>
<keyword evidence="2" id="KW-0328">Glycosyltransferase</keyword>
<evidence type="ECO:0000313" key="18">
    <source>
        <dbReference type="Proteomes" id="UP001293791"/>
    </source>
</evidence>
<keyword evidence="18" id="KW-1185">Reference proteome</keyword>
<dbReference type="PANTHER" id="PTHR30474">
    <property type="entry name" value="CELL CYCLE PROTEIN"/>
    <property type="match status" value="1"/>
</dbReference>
<evidence type="ECO:0000256" key="7">
    <source>
        <dbReference type="ARBA" id="ARBA00022989"/>
    </source>
</evidence>
<evidence type="ECO:0000256" key="15">
    <source>
        <dbReference type="ARBA" id="ARBA00049902"/>
    </source>
</evidence>
<feature type="transmembrane region" description="Helical" evidence="16">
    <location>
        <begin position="338"/>
        <end position="357"/>
    </location>
</feature>
<comment type="catalytic activity">
    <reaction evidence="15">
        <text>[GlcNAc-(1-&gt;4)-Mur2Ac(oyl-L-Ala-gamma-D-Glu-L-Lys-D-Ala-D-Ala)](n)-di-trans,octa-cis-undecaprenyl diphosphate + beta-D-GlcNAc-(1-&gt;4)-Mur2Ac(oyl-L-Ala-gamma-D-Glu-L-Lys-D-Ala-D-Ala)-di-trans,octa-cis-undecaprenyl diphosphate = [GlcNAc-(1-&gt;4)-Mur2Ac(oyl-L-Ala-gamma-D-Glu-L-Lys-D-Ala-D-Ala)](n+1)-di-trans,octa-cis-undecaprenyl diphosphate + di-trans,octa-cis-undecaprenyl diphosphate + H(+)</text>
        <dbReference type="Rhea" id="RHEA:23708"/>
        <dbReference type="Rhea" id="RHEA-COMP:9602"/>
        <dbReference type="Rhea" id="RHEA-COMP:9603"/>
        <dbReference type="ChEBI" id="CHEBI:15378"/>
        <dbReference type="ChEBI" id="CHEBI:58405"/>
        <dbReference type="ChEBI" id="CHEBI:60033"/>
        <dbReference type="ChEBI" id="CHEBI:78435"/>
        <dbReference type="EC" id="2.4.99.28"/>
    </reaction>
</comment>
<dbReference type="EC" id="2.4.99.28" evidence="14"/>
<dbReference type="Pfam" id="PF01098">
    <property type="entry name" value="FTSW_RODA_SPOVE"/>
    <property type="match status" value="1"/>
</dbReference>
<sequence>MIILALRRGSKIGSWWWSIDSMTFLIVLFLMVISLLLVGSAGPAVAVRIGAAKFHFFQRHLVFICISLILIVFISCFSRKIVKLLSIFGFFIILSTLILLPYFGNEIKGAKRWFSIMGFAFQPSEFLKPFYAITIGSILSKDYKERFLFCITAHIIVISLLMLQPDFGATVTISMVVGIQLFISGIPLLWVFYILFFMGFVFFVAYNSMPHVASRINNFLYPEQTENYQVTKSLQSFESGGLLGRGPGEGVVKYSLPDAHTDFIFSVAAEELGVIFCMLLLLLFLIIFIRGVLVSTKTNDKFIIYSTVGLLSYLVIQSTFNSGVSMNLFPTKGMTLPFISYGGSSIISFSIAIGIYLSMTKKSFRHLSERISG</sequence>
<evidence type="ECO:0000256" key="4">
    <source>
        <dbReference type="ARBA" id="ARBA00022692"/>
    </source>
</evidence>
<evidence type="ECO:0000256" key="14">
    <source>
        <dbReference type="ARBA" id="ARBA00044770"/>
    </source>
</evidence>
<proteinExistence type="inferred from homology"/>
<accession>A0ABU5L7W0</accession>
<comment type="caution">
    <text evidence="17">The sequence shown here is derived from an EMBL/GenBank/DDBJ whole genome shotgun (WGS) entry which is preliminary data.</text>
</comment>
<keyword evidence="5" id="KW-0133">Cell shape</keyword>
<keyword evidence="6" id="KW-0573">Peptidoglycan synthesis</keyword>
<keyword evidence="7 16" id="KW-1133">Transmembrane helix</keyword>
<feature type="transmembrane region" description="Helical" evidence="16">
    <location>
        <begin position="175"/>
        <end position="206"/>
    </location>
</feature>
<name>A0ABU5L7W0_9RICK</name>
<protein>
    <recommendedName>
        <fullName evidence="12">Probable peptidoglycan glycosyltransferase FtsW</fullName>
        <ecNumber evidence="14">2.4.99.28</ecNumber>
    </recommendedName>
    <alternativeName>
        <fullName evidence="13">Cell division protein FtsW</fullName>
    </alternativeName>
    <alternativeName>
        <fullName evidence="10">Cell wall polymerase</fullName>
    </alternativeName>
    <alternativeName>
        <fullName evidence="9">Peptidoglycan polymerase</fullName>
    </alternativeName>
</protein>
<reference evidence="17 18" key="1">
    <citation type="submission" date="2023-02" db="EMBL/GenBank/DDBJ databases">
        <title>Host association and intracellularity evolved multiple times independently in the Rickettsiales.</title>
        <authorList>
            <person name="Castelli M."/>
            <person name="Nardi T."/>
            <person name="Gammuto L."/>
            <person name="Bellinzona G."/>
            <person name="Sabaneyeva E."/>
            <person name="Potekhin A."/>
            <person name="Serra V."/>
            <person name="Petroni G."/>
            <person name="Sassera D."/>
        </authorList>
    </citation>
    <scope>NUCLEOTIDE SEQUENCE [LARGE SCALE GENOMIC DNA]</scope>
    <source>
        <strain evidence="17 18">BOD18</strain>
    </source>
</reference>
<evidence type="ECO:0000256" key="16">
    <source>
        <dbReference type="SAM" id="Phobius"/>
    </source>
</evidence>
<dbReference type="Proteomes" id="UP001293791">
    <property type="component" value="Unassembled WGS sequence"/>
</dbReference>
<gene>
    <name evidence="17" type="ORF">Cyrtocomes_00586</name>
</gene>
<organism evidence="17 18">
    <name type="scientific">Candidatus Cyrtobacter comes</name>
    <dbReference type="NCBI Taxonomy" id="675776"/>
    <lineage>
        <taxon>Bacteria</taxon>
        <taxon>Pseudomonadati</taxon>
        <taxon>Pseudomonadota</taxon>
        <taxon>Alphaproteobacteria</taxon>
        <taxon>Rickettsiales</taxon>
        <taxon>Candidatus Midichloriaceae</taxon>
        <taxon>Candidatus Cyrtobacter</taxon>
    </lineage>
</organism>
<evidence type="ECO:0000256" key="11">
    <source>
        <dbReference type="ARBA" id="ARBA00038053"/>
    </source>
</evidence>
<feature type="transmembrane region" description="Helical" evidence="16">
    <location>
        <begin position="272"/>
        <end position="293"/>
    </location>
</feature>
<evidence type="ECO:0000256" key="10">
    <source>
        <dbReference type="ARBA" id="ARBA00033270"/>
    </source>
</evidence>
<dbReference type="PANTHER" id="PTHR30474:SF2">
    <property type="entry name" value="PEPTIDOGLYCAN GLYCOSYLTRANSFERASE FTSW-RELATED"/>
    <property type="match status" value="1"/>
</dbReference>
<evidence type="ECO:0000256" key="3">
    <source>
        <dbReference type="ARBA" id="ARBA00022679"/>
    </source>
</evidence>
<evidence type="ECO:0000256" key="9">
    <source>
        <dbReference type="ARBA" id="ARBA00032370"/>
    </source>
</evidence>
<evidence type="ECO:0000256" key="8">
    <source>
        <dbReference type="ARBA" id="ARBA00023136"/>
    </source>
</evidence>
<evidence type="ECO:0000256" key="13">
    <source>
        <dbReference type="ARBA" id="ARBA00041418"/>
    </source>
</evidence>
<keyword evidence="4 16" id="KW-0812">Transmembrane</keyword>
<evidence type="ECO:0000256" key="1">
    <source>
        <dbReference type="ARBA" id="ARBA00004141"/>
    </source>
</evidence>